<dbReference type="EMBL" id="CAJNOB010000014">
    <property type="protein sequence ID" value="CAF0697292.1"/>
    <property type="molecule type" value="Genomic_DNA"/>
</dbReference>
<name>A0A8J2BT99_9BACT</name>
<keyword evidence="2" id="KW-1185">Reference proteome</keyword>
<proteinExistence type="predicted"/>
<organism evidence="1 2">
    <name type="scientific">Candidatus Methylacidithermus pantelleriae</name>
    <dbReference type="NCBI Taxonomy" id="2744239"/>
    <lineage>
        <taxon>Bacteria</taxon>
        <taxon>Pseudomonadati</taxon>
        <taxon>Verrucomicrobiota</taxon>
        <taxon>Methylacidiphilae</taxon>
        <taxon>Methylacidiphilales</taxon>
        <taxon>Methylacidiphilaceae</taxon>
        <taxon>Candidatus Methylacidithermus</taxon>
    </lineage>
</organism>
<dbReference type="Proteomes" id="UP000663859">
    <property type="component" value="Unassembled WGS sequence"/>
</dbReference>
<reference evidence="1" key="1">
    <citation type="submission" date="2021-02" db="EMBL/GenBank/DDBJ databases">
        <authorList>
            <person name="Cremers G."/>
            <person name="Picone N."/>
        </authorList>
    </citation>
    <scope>NUCLEOTIDE SEQUENCE</scope>
    <source>
        <strain evidence="1">PQ17</strain>
    </source>
</reference>
<dbReference type="AlphaFoldDB" id="A0A8J2BT99"/>
<evidence type="ECO:0000313" key="1">
    <source>
        <dbReference type="EMBL" id="CAF0697292.1"/>
    </source>
</evidence>
<sequence>MLSGAQPLLSLHRERGTRFSNGDEEIHVRIRSSDNIQKAVAGWPSHWL</sequence>
<comment type="caution">
    <text evidence="1">The sequence shown here is derived from an EMBL/GenBank/DDBJ whole genome shotgun (WGS) entry which is preliminary data.</text>
</comment>
<accession>A0A8J2BT99</accession>
<protein>
    <submittedName>
        <fullName evidence="1">Uncharacterized protein</fullName>
    </submittedName>
</protein>
<evidence type="ECO:0000313" key="2">
    <source>
        <dbReference type="Proteomes" id="UP000663859"/>
    </source>
</evidence>
<gene>
    <name evidence="1" type="ORF">MPNT_210036</name>
</gene>